<reference evidence="4" key="2">
    <citation type="submission" date="2019-02" db="EMBL/GenBank/DDBJ databases">
        <authorList>
            <person name="Zhang Y."/>
        </authorList>
    </citation>
    <scope>NUCLEOTIDE SEQUENCE</scope>
    <source>
        <strain evidence="4">YMF1.03721</strain>
    </source>
</reference>
<proteinExistence type="predicted"/>
<gene>
    <name evidence="2" type="primary">orf432</name>
</gene>
<organism evidence="2">
    <name type="scientific">Arthrobotrys musiformis</name>
    <dbReference type="NCBI Taxonomy" id="47236"/>
    <lineage>
        <taxon>Eukaryota</taxon>
        <taxon>Fungi</taxon>
        <taxon>Dikarya</taxon>
        <taxon>Ascomycota</taxon>
        <taxon>Pezizomycotina</taxon>
        <taxon>Orbiliomycetes</taxon>
        <taxon>Orbiliales</taxon>
        <taxon>Orbiliaceae</taxon>
        <taxon>Arthrobotrys</taxon>
    </lineage>
</organism>
<dbReference type="RefSeq" id="YP_009574393.1">
    <property type="nucleotide sequence ID" value="NC_041444.1"/>
</dbReference>
<dbReference type="GeneID" id="39697755"/>
<feature type="domain" description="Homing endonuclease LAGLIDADG" evidence="1">
    <location>
        <begin position="38"/>
        <end position="206"/>
    </location>
</feature>
<reference evidence="4" key="1">
    <citation type="journal article" date="2019" name="Mitochondrial DNA Part B Resour">
        <title>The complete mitochondrial genomes of the nematode-trapping fungus Arthrobotrys musiformis.</title>
        <authorList>
            <person name="Zhang Y.-Q."/>
            <person name="Yu Z.-F."/>
        </authorList>
    </citation>
    <scope>NUCLEOTIDE SEQUENCE</scope>
    <source>
        <strain evidence="4">YMF1.03721</strain>
    </source>
</reference>
<reference evidence="2" key="3">
    <citation type="submission" date="2019-03" db="EMBL/GenBank/DDBJ databases">
        <authorList>
            <person name="Zhang Y.Q."/>
        </authorList>
    </citation>
    <scope>NUCLEOTIDE SEQUENCE</scope>
    <source>
        <strain evidence="2">YMF1.01900</strain>
        <strain evidence="3">YMF1.03753</strain>
    </source>
</reference>
<keyword evidence="2" id="KW-0496">Mitochondrion</keyword>
<dbReference type="InterPro" id="IPR004860">
    <property type="entry name" value="LAGLIDADG_dom"/>
</dbReference>
<sequence>MLICLNLIIIKNNKYTFNFGIKRFFSSKPVSHNLSIISIIVGAMLGGNAELEKRKSKNSKGTRVIFKQFSNNVEYLMWFHKFLAIRGYCNPKKPNLRKIIAENNKVFYMYNIKSYTFVSFNWLYDMFYKENIKIIPCNLENHLTLLALAVFFLNNSLNLGKKARLAYLFPVDIQDLYYLCKILKNKYNLDTIIVSEGKVKYLEITSKIVFSKLMEPLAIPALNHKLKSKQFKLGLFSDSLSFSNRLISKTNVNIKNFSTKRNDSSIKYIKQYKAQYILSLIQKEALVGIILGDGFLEKSKASSNARLRLEQSYPEKEEYLQSLYKLLEPLTAMTPVILTRNDKRSNKITKSIYFRTLSMPCLNYYDLFYKEKVKVIPNNLDELLTDRGLAYLIMDDGGKSVYNQTILHTRSFSKKEVIYIQSVLEKKFWFSY</sequence>
<dbReference type="EMBL" id="MK633966">
    <property type="protein sequence ID" value="QBM31510.1"/>
    <property type="molecule type" value="Genomic_DNA"/>
</dbReference>
<dbReference type="EMBL" id="MK633967">
    <property type="protein sequence ID" value="QBM31584.1"/>
    <property type="molecule type" value="Genomic_DNA"/>
</dbReference>
<evidence type="ECO:0000259" key="1">
    <source>
        <dbReference type="Pfam" id="PF03161"/>
    </source>
</evidence>
<protein>
    <recommendedName>
        <fullName evidence="1">Homing endonuclease LAGLIDADG domain-containing protein</fullName>
    </recommendedName>
</protein>
<dbReference type="Pfam" id="PF03161">
    <property type="entry name" value="LAGLIDADG_2"/>
    <property type="match status" value="2"/>
</dbReference>
<dbReference type="GO" id="GO:0004519">
    <property type="term" value="F:endonuclease activity"/>
    <property type="evidence" value="ECO:0007669"/>
    <property type="project" value="InterPro"/>
</dbReference>
<dbReference type="EMBL" id="MK547645">
    <property type="protein sequence ID" value="QBM31660.1"/>
    <property type="molecule type" value="Genomic_DNA"/>
</dbReference>
<evidence type="ECO:0000313" key="3">
    <source>
        <dbReference type="EMBL" id="QBM31584.1"/>
    </source>
</evidence>
<evidence type="ECO:0000313" key="2">
    <source>
        <dbReference type="EMBL" id="QBM31510.1"/>
    </source>
</evidence>
<dbReference type="Gene3D" id="3.10.28.10">
    <property type="entry name" value="Homing endonucleases"/>
    <property type="match status" value="4"/>
</dbReference>
<feature type="domain" description="Homing endonuclease LAGLIDADG" evidence="1">
    <location>
        <begin position="284"/>
        <end position="429"/>
    </location>
</feature>
<accession>A0A482EAP1</accession>
<geneLocation type="mitochondrion" evidence="2"/>
<evidence type="ECO:0000313" key="4">
    <source>
        <dbReference type="EMBL" id="QBM31660.1"/>
    </source>
</evidence>
<name>A0A482EAP1_9PEZI</name>
<dbReference type="SUPFAM" id="SSF55608">
    <property type="entry name" value="Homing endonucleases"/>
    <property type="match status" value="2"/>
</dbReference>
<dbReference type="InterPro" id="IPR027434">
    <property type="entry name" value="Homing_endonucl"/>
</dbReference>
<dbReference type="AlphaFoldDB" id="A0A482EAP1"/>